<evidence type="ECO:0000313" key="3">
    <source>
        <dbReference type="Proteomes" id="UP000299102"/>
    </source>
</evidence>
<dbReference type="EMBL" id="BGZK01000076">
    <property type="protein sequence ID" value="GBP16047.1"/>
    <property type="molecule type" value="Genomic_DNA"/>
</dbReference>
<dbReference type="AlphaFoldDB" id="A0A4C1TQ02"/>
<accession>A0A4C1TQ02</accession>
<feature type="region of interest" description="Disordered" evidence="1">
    <location>
        <begin position="118"/>
        <end position="141"/>
    </location>
</feature>
<proteinExistence type="predicted"/>
<evidence type="ECO:0000313" key="2">
    <source>
        <dbReference type="EMBL" id="GBP16047.1"/>
    </source>
</evidence>
<sequence>MLGTTQSSRASPKALRLVTEDSLLQRNPCASSSDHCRVEGWSRSRPTGTRAGGSTSPFWAFVGVLLESIDTVGFFLFAWDVLVPCRSVHPQKNADSYISTNVSGVLKLSTDALQPSHVTFTRATSDTPKGGRSPSTSSRRQ</sequence>
<reference evidence="2 3" key="1">
    <citation type="journal article" date="2019" name="Commun. Biol.">
        <title>The bagworm genome reveals a unique fibroin gene that provides high tensile strength.</title>
        <authorList>
            <person name="Kono N."/>
            <person name="Nakamura H."/>
            <person name="Ohtoshi R."/>
            <person name="Tomita M."/>
            <person name="Numata K."/>
            <person name="Arakawa K."/>
        </authorList>
    </citation>
    <scope>NUCLEOTIDE SEQUENCE [LARGE SCALE GENOMIC DNA]</scope>
</reference>
<dbReference type="Proteomes" id="UP000299102">
    <property type="component" value="Unassembled WGS sequence"/>
</dbReference>
<comment type="caution">
    <text evidence="2">The sequence shown here is derived from an EMBL/GenBank/DDBJ whole genome shotgun (WGS) entry which is preliminary data.</text>
</comment>
<gene>
    <name evidence="2" type="ORF">EVAR_94388_1</name>
</gene>
<evidence type="ECO:0000256" key="1">
    <source>
        <dbReference type="SAM" id="MobiDB-lite"/>
    </source>
</evidence>
<name>A0A4C1TQ02_EUMVA</name>
<protein>
    <submittedName>
        <fullName evidence="2">Uncharacterized protein</fullName>
    </submittedName>
</protein>
<organism evidence="2 3">
    <name type="scientific">Eumeta variegata</name>
    <name type="common">Bagworm moth</name>
    <name type="synonym">Eumeta japonica</name>
    <dbReference type="NCBI Taxonomy" id="151549"/>
    <lineage>
        <taxon>Eukaryota</taxon>
        <taxon>Metazoa</taxon>
        <taxon>Ecdysozoa</taxon>
        <taxon>Arthropoda</taxon>
        <taxon>Hexapoda</taxon>
        <taxon>Insecta</taxon>
        <taxon>Pterygota</taxon>
        <taxon>Neoptera</taxon>
        <taxon>Endopterygota</taxon>
        <taxon>Lepidoptera</taxon>
        <taxon>Glossata</taxon>
        <taxon>Ditrysia</taxon>
        <taxon>Tineoidea</taxon>
        <taxon>Psychidae</taxon>
        <taxon>Oiketicinae</taxon>
        <taxon>Eumeta</taxon>
    </lineage>
</organism>
<keyword evidence="3" id="KW-1185">Reference proteome</keyword>